<feature type="domain" description="BIG2" evidence="2">
    <location>
        <begin position="679"/>
        <end position="756"/>
    </location>
</feature>
<name>A0A1E5HF47_9ENTE</name>
<evidence type="ECO:0000256" key="1">
    <source>
        <dbReference type="SAM" id="MobiDB-lite"/>
    </source>
</evidence>
<gene>
    <name evidence="3" type="ORF">BCR24_11070</name>
</gene>
<feature type="domain" description="BIG2" evidence="2">
    <location>
        <begin position="56"/>
        <end position="132"/>
    </location>
</feature>
<dbReference type="OrthoDB" id="2193318at2"/>
<feature type="compositionally biased region" description="Low complexity" evidence="1">
    <location>
        <begin position="37"/>
        <end position="47"/>
    </location>
</feature>
<dbReference type="EMBL" id="MIKC01000003">
    <property type="protein sequence ID" value="OEG23568.1"/>
    <property type="molecule type" value="Genomic_DNA"/>
</dbReference>
<dbReference type="PANTHER" id="PTHR45752">
    <property type="entry name" value="LEUCINE-RICH REPEAT-CONTAINING"/>
    <property type="match status" value="1"/>
</dbReference>
<evidence type="ECO:0000313" key="3">
    <source>
        <dbReference type="EMBL" id="OEG23568.1"/>
    </source>
</evidence>
<organism evidence="3 4">
    <name type="scientific">Enterococcus ureilyticus</name>
    <dbReference type="NCBI Taxonomy" id="1131292"/>
    <lineage>
        <taxon>Bacteria</taxon>
        <taxon>Bacillati</taxon>
        <taxon>Bacillota</taxon>
        <taxon>Bacilli</taxon>
        <taxon>Lactobacillales</taxon>
        <taxon>Enterococcaceae</taxon>
        <taxon>Enterococcus</taxon>
    </lineage>
</organism>
<dbReference type="SUPFAM" id="SSF52058">
    <property type="entry name" value="L domain-like"/>
    <property type="match status" value="1"/>
</dbReference>
<dbReference type="Gene3D" id="2.60.40.1080">
    <property type="match status" value="2"/>
</dbReference>
<dbReference type="InterPro" id="IPR011889">
    <property type="entry name" value="Liste_lipo_26"/>
</dbReference>
<dbReference type="Proteomes" id="UP000094469">
    <property type="component" value="Unassembled WGS sequence"/>
</dbReference>
<dbReference type="SMART" id="SM00635">
    <property type="entry name" value="BID_2"/>
    <property type="match status" value="2"/>
</dbReference>
<evidence type="ECO:0000313" key="4">
    <source>
        <dbReference type="Proteomes" id="UP000094469"/>
    </source>
</evidence>
<keyword evidence="4" id="KW-1185">Reference proteome</keyword>
<dbReference type="PANTHER" id="PTHR45752:SF195">
    <property type="entry name" value="LEUCINE-RICH REPEAT (LRR) FAMILY PROTEIN-RELATED"/>
    <property type="match status" value="1"/>
</dbReference>
<reference evidence="4" key="1">
    <citation type="submission" date="2016-09" db="EMBL/GenBank/DDBJ databases">
        <authorList>
            <person name="Gulvik C.A."/>
        </authorList>
    </citation>
    <scope>NUCLEOTIDE SEQUENCE [LARGE SCALE GENOMIC DNA]</scope>
    <source>
        <strain evidence="4">LMG 26676</strain>
    </source>
</reference>
<dbReference type="Pfam" id="PF03382">
    <property type="entry name" value="DUF285"/>
    <property type="match status" value="3"/>
</dbReference>
<dbReference type="InterPro" id="IPR046746">
    <property type="entry name" value="Big_15"/>
</dbReference>
<evidence type="ECO:0000259" key="2">
    <source>
        <dbReference type="SMART" id="SM00635"/>
    </source>
</evidence>
<dbReference type="InterPro" id="IPR005046">
    <property type="entry name" value="DUF285"/>
</dbReference>
<dbReference type="RefSeq" id="WP_069639043.1">
    <property type="nucleotide sequence ID" value="NZ_JAFBEZ010000010.1"/>
</dbReference>
<dbReference type="InterPro" id="IPR032675">
    <property type="entry name" value="LRR_dom_sf"/>
</dbReference>
<dbReference type="SUPFAM" id="SSF52047">
    <property type="entry name" value="RNI-like"/>
    <property type="match status" value="1"/>
</dbReference>
<protein>
    <recommendedName>
        <fullName evidence="2">BIG2 domain-containing protein</fullName>
    </recommendedName>
</protein>
<dbReference type="STRING" id="1131292.BCR24_11070"/>
<dbReference type="Pfam" id="PF02368">
    <property type="entry name" value="Big_2"/>
    <property type="match status" value="2"/>
</dbReference>
<comment type="caution">
    <text evidence="3">The sequence shown here is derived from an EMBL/GenBank/DDBJ whole genome shotgun (WGS) entry which is preliminary data.</text>
</comment>
<dbReference type="NCBIfam" id="TIGR02167">
    <property type="entry name" value="Liste_lipo_26"/>
    <property type="match status" value="14"/>
</dbReference>
<dbReference type="InterPro" id="IPR003343">
    <property type="entry name" value="Big_2"/>
</dbReference>
<proteinExistence type="predicted"/>
<sequence length="1015" mass="112391">MKNNYLIQGLILVGLIGSIGYSSSSVLAEAQDKTVEETNSNESTATEQTEDTNEMVPTTIEILSEKTTLEVNESLTLTAKITSESNIKTAIWTTSDETIATVSSTGIVIGKKVGTVSITASTSNKKSVSMLLTITEKKEAVTGTYGTVPWTWNSETQTLTFGEGNFPSSDWLNGILPKIEKLNRLEGKKIKNIIFTKPVMANRNSDYLFYELGELESIDGLEQLNTSNVLGMSYMFGAGFGPGNKLSTINVSNWDTSKVTNMSYMFASAGNLTTLDVSNWDTSNVTSMFAMFREASSLTTLDVSKWNTSKVARMADMFRGAASLIALETGNWDTSNITDMSYMFSNAKNLTTLDVSKWNTSNVTKMFKTFDFASSLTVLDVSSWNTSNVTDMTNLFYCTSSLSTLDVSKWDTSNVTTMPYLFGWTNSLTALDVSKWDTSRVTNMQAMFLHTEGLTTLDVSKWNTSNVKDMSYMFRGAKNLAVLDVSTWDTSSVYDTSFMFYNVKNLPTLDVSSWNTSNIVYMQNMFNFASSLTTLNTNSWDTSKVKYMDQMFDQTTNLTTVDVSNWNTTNVQNMTKMFYNTRNLTAIDISKWDTRNVTKMEQLFAYTNSLNTLILGANTGNILKTASFPEKKDATYTGKWRLVSPDTQNSYSSSADLMANYDGTKPGKYVREKVGDSLKVTGIELTPPSIELSVSEEITLQTKITPETAKNKNVTYTTSDNSIATVSSDGVVKGLKKGTAVITATTEDGGFKASSTITVTEQSSFLLDTFYLGIDDYVIGSIDTSSSAKKVQLVINDELITTSTIFRDGSFELDTDGLIKNVTDKVEVIALDRKNKELERATVTIEEKAYSLTVNPYTLYEDKTITGGTDYFHTHVALMINGEEIERKLLSSTRQFTFDVEGLIDYTDDEVEIVGYRYEDEITRNDVGIQEPTVEMTLSPYKIDDTFVTGKVTGKSATTVRLYVNRRRQQTVKIAEDGTFSLLGVAITSPTDKVELAVLNDAGIEIQRFTVKVTS</sequence>
<dbReference type="SUPFAM" id="SSF49373">
    <property type="entry name" value="Invasin/intimin cell-adhesion fragments"/>
    <property type="match status" value="2"/>
</dbReference>
<feature type="region of interest" description="Disordered" evidence="1">
    <location>
        <begin position="32"/>
        <end position="54"/>
    </location>
</feature>
<dbReference type="InterPro" id="IPR008964">
    <property type="entry name" value="Invasin/intimin_cell_adhesion"/>
</dbReference>
<dbReference type="Gene3D" id="3.80.10.10">
    <property type="entry name" value="Ribonuclease Inhibitor"/>
    <property type="match status" value="2"/>
</dbReference>
<dbReference type="InterPro" id="IPR050715">
    <property type="entry name" value="LRR-SigEffector_domain"/>
</dbReference>
<dbReference type="Pfam" id="PF20622">
    <property type="entry name" value="Big_15"/>
    <property type="match status" value="3"/>
</dbReference>
<dbReference type="AlphaFoldDB" id="A0A1E5HF47"/>
<accession>A0A1E5HF47</accession>